<evidence type="ECO:0000313" key="4">
    <source>
        <dbReference type="Proteomes" id="UP000662939"/>
    </source>
</evidence>
<proteinExistence type="predicted"/>
<dbReference type="EMBL" id="CP070496">
    <property type="protein sequence ID" value="QSB04698.1"/>
    <property type="molecule type" value="Genomic_DNA"/>
</dbReference>
<gene>
    <name evidence="3" type="ORF">JQS30_13100</name>
</gene>
<dbReference type="SUPFAM" id="SSF53850">
    <property type="entry name" value="Periplasmic binding protein-like II"/>
    <property type="match status" value="1"/>
</dbReference>
<dbReference type="Proteomes" id="UP000662939">
    <property type="component" value="Chromosome"/>
</dbReference>
<dbReference type="RefSeq" id="WP_213170695.1">
    <property type="nucleotide sequence ID" value="NZ_CP070496.1"/>
</dbReference>
<dbReference type="InterPro" id="IPR000914">
    <property type="entry name" value="SBP_5_dom"/>
</dbReference>
<accession>A0A895XST6</accession>
<dbReference type="InterPro" id="IPR039424">
    <property type="entry name" value="SBP_5"/>
</dbReference>
<feature type="domain" description="Solute-binding protein family 5" evidence="2">
    <location>
        <begin position="111"/>
        <end position="493"/>
    </location>
</feature>
<dbReference type="GO" id="GO:0015833">
    <property type="term" value="P:peptide transport"/>
    <property type="evidence" value="ECO:0007669"/>
    <property type="project" value="TreeGrafter"/>
</dbReference>
<dbReference type="PANTHER" id="PTHR30290">
    <property type="entry name" value="PERIPLASMIC BINDING COMPONENT OF ABC TRANSPORTER"/>
    <property type="match status" value="1"/>
</dbReference>
<dbReference type="PROSITE" id="PS51257">
    <property type="entry name" value="PROKAR_LIPOPROTEIN"/>
    <property type="match status" value="1"/>
</dbReference>
<keyword evidence="4" id="KW-1185">Reference proteome</keyword>
<evidence type="ECO:0000256" key="1">
    <source>
        <dbReference type="SAM" id="SignalP"/>
    </source>
</evidence>
<dbReference type="GO" id="GO:1904680">
    <property type="term" value="F:peptide transmembrane transporter activity"/>
    <property type="evidence" value="ECO:0007669"/>
    <property type="project" value="TreeGrafter"/>
</dbReference>
<organism evidence="3 4">
    <name type="scientific">Natronoglycomyces albus</name>
    <dbReference type="NCBI Taxonomy" id="2811108"/>
    <lineage>
        <taxon>Bacteria</taxon>
        <taxon>Bacillati</taxon>
        <taxon>Actinomycetota</taxon>
        <taxon>Actinomycetes</taxon>
        <taxon>Glycomycetales</taxon>
        <taxon>Glycomycetaceae</taxon>
        <taxon>Natronoglycomyces</taxon>
    </lineage>
</organism>
<dbReference type="PANTHER" id="PTHR30290:SF65">
    <property type="entry name" value="MONOACYL PHOSPHATIDYLINOSITOL TETRAMANNOSIDE-BINDING PROTEIN LPQW-RELATED"/>
    <property type="match status" value="1"/>
</dbReference>
<protein>
    <recommendedName>
        <fullName evidence="2">Solute-binding protein family 5 domain-containing protein</fullName>
    </recommendedName>
</protein>
<keyword evidence="1" id="KW-0732">Signal</keyword>
<reference evidence="3" key="1">
    <citation type="submission" date="2021-02" db="EMBL/GenBank/DDBJ databases">
        <title>Natronoglycomyces albus gen. nov., sp. nov, a haloalkaliphilic actinobacterium from a soda solonchak soil.</title>
        <authorList>
            <person name="Sorokin D.Y."/>
            <person name="Khijniak T.V."/>
            <person name="Zakharycheva A.P."/>
            <person name="Boueva O.V."/>
            <person name="Ariskina E.V."/>
            <person name="Hahnke R.L."/>
            <person name="Bunk B."/>
            <person name="Sproer C."/>
            <person name="Schumann P."/>
            <person name="Evtushenko L.I."/>
            <person name="Kublanov I.V."/>
        </authorList>
    </citation>
    <scope>NUCLEOTIDE SEQUENCE</scope>
    <source>
        <strain evidence="3">DSM 106290</strain>
    </source>
</reference>
<dbReference type="AlphaFoldDB" id="A0A895XST6"/>
<dbReference type="KEGG" id="nav:JQS30_13100"/>
<name>A0A895XST6_9ACTN</name>
<feature type="chain" id="PRO_5039298806" description="Solute-binding protein family 5 domain-containing protein" evidence="1">
    <location>
        <begin position="21"/>
        <end position="577"/>
    </location>
</feature>
<evidence type="ECO:0000313" key="3">
    <source>
        <dbReference type="EMBL" id="QSB04698.1"/>
    </source>
</evidence>
<evidence type="ECO:0000259" key="2">
    <source>
        <dbReference type="Pfam" id="PF00496"/>
    </source>
</evidence>
<sequence length="577" mass="62967">MKRKSVVGVALATSTAIVLAACANGDIEDTVGFEDCDDSPTTCNSGERSKGGDITWALDNAWQGWNVVRAENLNVQKYQALAGLSTETGFWQPDGTWDYNDALWANEPTMISQSPMQVEYELNEDANWGDGNPVTLDDFIYSWYQLSGDSEKCLDCSVASRAYGGNVARIDETDEGTIVVTYEEGHLDPEWLYHTVVTHPAHIVEAAGFTDWRHDAEVMAASSEYLDDTVPTWSAGPFRISDGVAGDYVIYEPNPDYAGSAEVSLDSITLQVIEPSEIITEIRQGSVDGAAPASVSAEMISQLARADGIRYRIHEGPSWTHIDFNTNSVDDLELRRAIFTMIDVDTLNDSTVGLVQPSVERKTNHIFRNSDDHHVDHLTLTGQGSGDVTMAHELLVDAGYTHSSSGELLDAEGNQVSLTMRANADDADMQAVSEMVQQQLGEMGVEVILESISAGQLTTVLSEQNYDLVAFTWSGTPTFTGAPSQYWSSDSASNFGKLDDPELDELVEAIKQTTDMDEAAKRTNAAVEAAIAQAYSLPLADTQVVIMVSDRMVNVRDNWASNMRALYNMAEWGVIDA</sequence>
<dbReference type="Gene3D" id="3.10.105.10">
    <property type="entry name" value="Dipeptide-binding Protein, Domain 3"/>
    <property type="match status" value="1"/>
</dbReference>
<dbReference type="Pfam" id="PF00496">
    <property type="entry name" value="SBP_bac_5"/>
    <property type="match status" value="1"/>
</dbReference>
<dbReference type="Gene3D" id="3.40.190.10">
    <property type="entry name" value="Periplasmic binding protein-like II"/>
    <property type="match status" value="1"/>
</dbReference>
<feature type="signal peptide" evidence="1">
    <location>
        <begin position="1"/>
        <end position="20"/>
    </location>
</feature>